<dbReference type="STRING" id="1193181.BN10_520037"/>
<evidence type="ECO:0000313" key="1">
    <source>
        <dbReference type="EMBL" id="CCH70136.1"/>
    </source>
</evidence>
<dbReference type="Pfam" id="PF12005">
    <property type="entry name" value="DUF3499"/>
    <property type="match status" value="1"/>
</dbReference>
<dbReference type="InterPro" id="IPR021888">
    <property type="entry name" value="DUF3499"/>
</dbReference>
<gene>
    <name evidence="1" type="ORF">BN10_520037</name>
</gene>
<accession>N0E2X7</accession>
<comment type="caution">
    <text evidence="1">The sequence shown here is derived from an EMBL/GenBank/DDBJ whole genome shotgun (WGS) entry which is preliminary data.</text>
</comment>
<sequence length="129" mass="13973">MTSARGCSKTACRQPAVATLTYAYGDRAVVVGPLATHAEPHSYDLCADHAMRLTPPRGWDIVRLSSDGYVVVTDTDDLLAVVDAVRERPAHRATRADRTEPVETRPASLETLGRARGHLRVLPGLDDTP</sequence>
<dbReference type="AlphaFoldDB" id="N0E2X7"/>
<evidence type="ECO:0008006" key="3">
    <source>
        <dbReference type="Google" id="ProtNLM"/>
    </source>
</evidence>
<protein>
    <recommendedName>
        <fullName evidence="3">DUF3499 domain-containing protein</fullName>
    </recommendedName>
</protein>
<organism evidence="1 2">
    <name type="scientific">Phycicoccus elongatus Lp2</name>
    <dbReference type="NCBI Taxonomy" id="1193181"/>
    <lineage>
        <taxon>Bacteria</taxon>
        <taxon>Bacillati</taxon>
        <taxon>Actinomycetota</taxon>
        <taxon>Actinomycetes</taxon>
        <taxon>Micrococcales</taxon>
        <taxon>Intrasporangiaceae</taxon>
        <taxon>Phycicoccus</taxon>
    </lineage>
</organism>
<dbReference type="Proteomes" id="UP000013167">
    <property type="component" value="Unassembled WGS sequence"/>
</dbReference>
<name>N0E2X7_9MICO</name>
<dbReference type="EMBL" id="CAIZ01000122">
    <property type="protein sequence ID" value="CCH70136.1"/>
    <property type="molecule type" value="Genomic_DNA"/>
</dbReference>
<dbReference type="OrthoDB" id="3216194at2"/>
<evidence type="ECO:0000313" key="2">
    <source>
        <dbReference type="Proteomes" id="UP000013167"/>
    </source>
</evidence>
<dbReference type="RefSeq" id="WP_010849992.1">
    <property type="nucleotide sequence ID" value="NZ_HF570956.1"/>
</dbReference>
<reference evidence="1 2" key="1">
    <citation type="journal article" date="2013" name="ISME J.">
        <title>A metabolic model for members of the genus Tetrasphaera involved in enhanced biological phosphorus removal.</title>
        <authorList>
            <person name="Kristiansen R."/>
            <person name="Nguyen H.T.T."/>
            <person name="Saunders A.M."/>
            <person name="Nielsen J.L."/>
            <person name="Wimmer R."/>
            <person name="Le V.Q."/>
            <person name="McIlroy S.J."/>
            <person name="Petrovski S."/>
            <person name="Seviour R.J."/>
            <person name="Calteau A."/>
            <person name="Nielsen K.L."/>
            <person name="Nielsen P.H."/>
        </authorList>
    </citation>
    <scope>NUCLEOTIDE SEQUENCE [LARGE SCALE GENOMIC DNA]</scope>
    <source>
        <strain evidence="1 2">Lp2</strain>
    </source>
</reference>
<dbReference type="HOGENOM" id="CLU_095649_1_0_11"/>
<proteinExistence type="predicted"/>
<dbReference type="eggNOG" id="ENOG5032RR4">
    <property type="taxonomic scope" value="Bacteria"/>
</dbReference>
<keyword evidence="2" id="KW-1185">Reference proteome</keyword>